<dbReference type="Proteomes" id="UP000811899">
    <property type="component" value="Unassembled WGS sequence"/>
</dbReference>
<name>A0AAW4L2D8_9BACT</name>
<evidence type="ECO:0000259" key="2">
    <source>
        <dbReference type="Pfam" id="PF01551"/>
    </source>
</evidence>
<evidence type="ECO:0000313" key="3">
    <source>
        <dbReference type="EMBL" id="MBT0664367.1"/>
    </source>
</evidence>
<protein>
    <submittedName>
        <fullName evidence="3">M23 family metallopeptidase</fullName>
    </submittedName>
</protein>
<dbReference type="PANTHER" id="PTHR21666:SF270">
    <property type="entry name" value="MUREIN HYDROLASE ACTIVATOR ENVC"/>
    <property type="match status" value="1"/>
</dbReference>
<feature type="region of interest" description="Disordered" evidence="1">
    <location>
        <begin position="58"/>
        <end position="85"/>
    </location>
</feature>
<dbReference type="Gene3D" id="2.70.70.10">
    <property type="entry name" value="Glucose Permease (Domain IIA)"/>
    <property type="match status" value="1"/>
</dbReference>
<dbReference type="InterPro" id="IPR050570">
    <property type="entry name" value="Cell_wall_metabolism_enzyme"/>
</dbReference>
<dbReference type="GO" id="GO:0004222">
    <property type="term" value="F:metalloendopeptidase activity"/>
    <property type="evidence" value="ECO:0007669"/>
    <property type="project" value="TreeGrafter"/>
</dbReference>
<dbReference type="FunFam" id="2.70.70.10:FF:000006">
    <property type="entry name" value="M23 family peptidase"/>
    <property type="match status" value="1"/>
</dbReference>
<dbReference type="Pfam" id="PF01551">
    <property type="entry name" value="Peptidase_M23"/>
    <property type="match status" value="1"/>
</dbReference>
<dbReference type="AlphaFoldDB" id="A0AAW4L2D8"/>
<dbReference type="InterPro" id="IPR016047">
    <property type="entry name" value="M23ase_b-sheet_dom"/>
</dbReference>
<feature type="domain" description="M23ase beta-sheet core" evidence="2">
    <location>
        <begin position="112"/>
        <end position="206"/>
    </location>
</feature>
<proteinExistence type="predicted"/>
<keyword evidence="4" id="KW-1185">Reference proteome</keyword>
<dbReference type="PANTHER" id="PTHR21666">
    <property type="entry name" value="PEPTIDASE-RELATED"/>
    <property type="match status" value="1"/>
</dbReference>
<dbReference type="RefSeq" id="WP_214171145.1">
    <property type="nucleotide sequence ID" value="NZ_JAHCVJ010000003.1"/>
</dbReference>
<organism evidence="3 4">
    <name type="scientific">Geoanaerobacter pelophilus</name>
    <dbReference type="NCBI Taxonomy" id="60036"/>
    <lineage>
        <taxon>Bacteria</taxon>
        <taxon>Pseudomonadati</taxon>
        <taxon>Thermodesulfobacteriota</taxon>
        <taxon>Desulfuromonadia</taxon>
        <taxon>Geobacterales</taxon>
        <taxon>Geobacteraceae</taxon>
        <taxon>Geoanaerobacter</taxon>
    </lineage>
</organism>
<dbReference type="InterPro" id="IPR011055">
    <property type="entry name" value="Dup_hybrid_motif"/>
</dbReference>
<sequence>MKPSIIVILLLTTLLTASTGWGDIYRHDDGSDTISFTDAPHDSRYTLIMRDRQPKITKSNKTSIRPTVAKTESAAARSASQEPSLANELPLQGVITSTTGYRNDPFDGKLKHHNGMDIAAPSGTPVKPVAPGTVVFSGWRNGYGNSVIIEHDDSMVTIYAHHSSNQVSEGATVDRSTVIALSGSTGRSTGPHLHFEAWRNGENITPTFLPAGTQQHQAVAAAPVRRYLQPDGTILFTNLR</sequence>
<evidence type="ECO:0000313" key="4">
    <source>
        <dbReference type="Proteomes" id="UP000811899"/>
    </source>
</evidence>
<reference evidence="3 4" key="1">
    <citation type="submission" date="2021-05" db="EMBL/GenBank/DDBJ databases">
        <title>The draft genome of Geobacter pelophilus DSM 12255.</title>
        <authorList>
            <person name="Xu Z."/>
            <person name="Masuda Y."/>
            <person name="Itoh H."/>
            <person name="Senoo K."/>
        </authorList>
    </citation>
    <scope>NUCLEOTIDE SEQUENCE [LARGE SCALE GENOMIC DNA]</scope>
    <source>
        <strain evidence="3 4">DSM 12255</strain>
    </source>
</reference>
<evidence type="ECO:0000256" key="1">
    <source>
        <dbReference type="SAM" id="MobiDB-lite"/>
    </source>
</evidence>
<dbReference type="SUPFAM" id="SSF51261">
    <property type="entry name" value="Duplicated hybrid motif"/>
    <property type="match status" value="1"/>
</dbReference>
<accession>A0AAW4L2D8</accession>
<gene>
    <name evidence="3" type="ORF">KI809_08640</name>
</gene>
<dbReference type="CDD" id="cd12797">
    <property type="entry name" value="M23_peptidase"/>
    <property type="match status" value="1"/>
</dbReference>
<dbReference type="EMBL" id="JAHCVJ010000003">
    <property type="protein sequence ID" value="MBT0664367.1"/>
    <property type="molecule type" value="Genomic_DNA"/>
</dbReference>
<comment type="caution">
    <text evidence="3">The sequence shown here is derived from an EMBL/GenBank/DDBJ whole genome shotgun (WGS) entry which is preliminary data.</text>
</comment>